<gene>
    <name evidence="1" type="ORF">SCALOS_LOCUS10891</name>
</gene>
<proteinExistence type="predicted"/>
<feature type="non-terminal residue" evidence="1">
    <location>
        <position position="67"/>
    </location>
</feature>
<keyword evidence="2" id="KW-1185">Reference proteome</keyword>
<protein>
    <submittedName>
        <fullName evidence="1">8168_t:CDS:1</fullName>
    </submittedName>
</protein>
<dbReference type="EMBL" id="CAJVPM010043471">
    <property type="protein sequence ID" value="CAG8711655.1"/>
    <property type="molecule type" value="Genomic_DNA"/>
</dbReference>
<dbReference type="Proteomes" id="UP000789860">
    <property type="component" value="Unassembled WGS sequence"/>
</dbReference>
<organism evidence="1 2">
    <name type="scientific">Scutellospora calospora</name>
    <dbReference type="NCBI Taxonomy" id="85575"/>
    <lineage>
        <taxon>Eukaryota</taxon>
        <taxon>Fungi</taxon>
        <taxon>Fungi incertae sedis</taxon>
        <taxon>Mucoromycota</taxon>
        <taxon>Glomeromycotina</taxon>
        <taxon>Glomeromycetes</taxon>
        <taxon>Diversisporales</taxon>
        <taxon>Gigasporaceae</taxon>
        <taxon>Scutellospora</taxon>
    </lineage>
</organism>
<feature type="non-terminal residue" evidence="1">
    <location>
        <position position="1"/>
    </location>
</feature>
<sequence length="67" mass="7661">DNIPSANDDKFLEHEELLGSERSSACKSKKRKKCDNSSIVWDHFEVETTEKGNFTICKICKNNNITI</sequence>
<reference evidence="1" key="1">
    <citation type="submission" date="2021-06" db="EMBL/GenBank/DDBJ databases">
        <authorList>
            <person name="Kallberg Y."/>
            <person name="Tangrot J."/>
            <person name="Rosling A."/>
        </authorList>
    </citation>
    <scope>NUCLEOTIDE SEQUENCE</scope>
    <source>
        <strain evidence="1">AU212A</strain>
    </source>
</reference>
<comment type="caution">
    <text evidence="1">The sequence shown here is derived from an EMBL/GenBank/DDBJ whole genome shotgun (WGS) entry which is preliminary data.</text>
</comment>
<evidence type="ECO:0000313" key="1">
    <source>
        <dbReference type="EMBL" id="CAG8711655.1"/>
    </source>
</evidence>
<name>A0ACA9PJ05_9GLOM</name>
<accession>A0ACA9PJ05</accession>
<evidence type="ECO:0000313" key="2">
    <source>
        <dbReference type="Proteomes" id="UP000789860"/>
    </source>
</evidence>